<comment type="caution">
    <text evidence="1">The sequence shown here is derived from an EMBL/GenBank/DDBJ whole genome shotgun (WGS) entry which is preliminary data.</text>
</comment>
<name>A0A917GZC5_9MICC</name>
<evidence type="ECO:0000313" key="2">
    <source>
        <dbReference type="Proteomes" id="UP000638848"/>
    </source>
</evidence>
<gene>
    <name evidence="1" type="ORF">GCM10011374_27220</name>
</gene>
<organism evidence="1 2">
    <name type="scientific">Kocuria dechangensis</name>
    <dbReference type="NCBI Taxonomy" id="1176249"/>
    <lineage>
        <taxon>Bacteria</taxon>
        <taxon>Bacillati</taxon>
        <taxon>Actinomycetota</taxon>
        <taxon>Actinomycetes</taxon>
        <taxon>Micrococcales</taxon>
        <taxon>Micrococcaceae</taxon>
        <taxon>Kocuria</taxon>
    </lineage>
</organism>
<keyword evidence="2" id="KW-1185">Reference proteome</keyword>
<dbReference type="EMBL" id="BMEQ01000015">
    <property type="protein sequence ID" value="GGG62564.1"/>
    <property type="molecule type" value="Genomic_DNA"/>
</dbReference>
<dbReference type="RefSeq" id="WP_188538091.1">
    <property type="nucleotide sequence ID" value="NZ_BMEQ01000015.1"/>
</dbReference>
<dbReference type="Proteomes" id="UP000638848">
    <property type="component" value="Unassembled WGS sequence"/>
</dbReference>
<protein>
    <submittedName>
        <fullName evidence="1">Uncharacterized protein</fullName>
    </submittedName>
</protein>
<evidence type="ECO:0000313" key="1">
    <source>
        <dbReference type="EMBL" id="GGG62564.1"/>
    </source>
</evidence>
<reference evidence="1" key="1">
    <citation type="journal article" date="2014" name="Int. J. Syst. Evol. Microbiol.">
        <title>Complete genome sequence of Corynebacterium casei LMG S-19264T (=DSM 44701T), isolated from a smear-ripened cheese.</title>
        <authorList>
            <consortium name="US DOE Joint Genome Institute (JGI-PGF)"/>
            <person name="Walter F."/>
            <person name="Albersmeier A."/>
            <person name="Kalinowski J."/>
            <person name="Ruckert C."/>
        </authorList>
    </citation>
    <scope>NUCLEOTIDE SEQUENCE</scope>
    <source>
        <strain evidence="1">CGMCC 1.12187</strain>
    </source>
</reference>
<proteinExistence type="predicted"/>
<reference evidence="1" key="2">
    <citation type="submission" date="2020-09" db="EMBL/GenBank/DDBJ databases">
        <authorList>
            <person name="Sun Q."/>
            <person name="Zhou Y."/>
        </authorList>
    </citation>
    <scope>NUCLEOTIDE SEQUENCE</scope>
    <source>
        <strain evidence="1">CGMCC 1.12187</strain>
    </source>
</reference>
<accession>A0A917GZC5</accession>
<sequence>MNPVAAFRNRAGRAAASEDCDTCLAPECEFPAELSGLPLVELQVLHSRISCQLDREYLENPDGPHPVTQDRFEEVVAALEQRGGARHSA</sequence>
<dbReference type="AlphaFoldDB" id="A0A917GZC5"/>